<comment type="caution">
    <text evidence="4">The sequence shown here is derived from an EMBL/GenBank/DDBJ whole genome shotgun (WGS) entry which is preliminary data.</text>
</comment>
<evidence type="ECO:0000313" key="5">
    <source>
        <dbReference type="Proteomes" id="UP000614601"/>
    </source>
</evidence>
<feature type="chain" id="PRO_5035595053" description="Ground-like domain-containing protein" evidence="2">
    <location>
        <begin position="20"/>
        <end position="345"/>
    </location>
</feature>
<evidence type="ECO:0000259" key="3">
    <source>
        <dbReference type="Pfam" id="PF04155"/>
    </source>
</evidence>
<dbReference type="Pfam" id="PF04155">
    <property type="entry name" value="Ground-like"/>
    <property type="match status" value="1"/>
</dbReference>
<name>A0A811LCZ3_9BILA</name>
<sequence>MSRRRSLLILLCAFTRVYGQGGCGGGPQWPPPSPPVYVPPSLPPLFGPPLPCNPQPCKGCPPENRLPPLVNPPNVFPEVAPEEYLNRLPFQPNKVVLKETKVTRVPNVEVSSNSSETDQRVPLPPIVPQVSYKQPYYPYGRPLYPTGPPTFPPQTGCQYPAPPPPPLFTLPPPPPPLPLPTIQLPPPPPPPPPPAPLPTFTLPPPPPPPPAPLPLPLPPPPILFPAPVFPPPLHNCCTRCEPCAVTYPTSYHSKGPKNFVAKTHSFNKTIDDPFCSSQMLKKIMVNAKNSTIALAKLQIQKAAELENQGSVYHVICSSTDLDYATRTEEYCTSEVINGVCYAFKS</sequence>
<dbReference type="Proteomes" id="UP000614601">
    <property type="component" value="Unassembled WGS sequence"/>
</dbReference>
<feature type="compositionally biased region" description="Pro residues" evidence="1">
    <location>
        <begin position="160"/>
        <end position="213"/>
    </location>
</feature>
<reference evidence="4" key="1">
    <citation type="submission" date="2020-09" db="EMBL/GenBank/DDBJ databases">
        <authorList>
            <person name="Kikuchi T."/>
        </authorList>
    </citation>
    <scope>NUCLEOTIDE SEQUENCE</scope>
    <source>
        <strain evidence="4">SH1</strain>
    </source>
</reference>
<organism evidence="4 5">
    <name type="scientific">Bursaphelenchus okinawaensis</name>
    <dbReference type="NCBI Taxonomy" id="465554"/>
    <lineage>
        <taxon>Eukaryota</taxon>
        <taxon>Metazoa</taxon>
        <taxon>Ecdysozoa</taxon>
        <taxon>Nematoda</taxon>
        <taxon>Chromadorea</taxon>
        <taxon>Rhabditida</taxon>
        <taxon>Tylenchina</taxon>
        <taxon>Tylenchomorpha</taxon>
        <taxon>Aphelenchoidea</taxon>
        <taxon>Aphelenchoididae</taxon>
        <taxon>Bursaphelenchus</taxon>
    </lineage>
</organism>
<dbReference type="EMBL" id="CAJFCW020000005">
    <property type="protein sequence ID" value="CAG9120452.1"/>
    <property type="molecule type" value="Genomic_DNA"/>
</dbReference>
<evidence type="ECO:0000256" key="2">
    <source>
        <dbReference type="SAM" id="SignalP"/>
    </source>
</evidence>
<dbReference type="AlphaFoldDB" id="A0A811LCZ3"/>
<dbReference type="PRINTS" id="PR01217">
    <property type="entry name" value="PRICHEXTENSN"/>
</dbReference>
<dbReference type="EMBL" id="CAJFDH010000005">
    <property type="protein sequence ID" value="CAD5225119.1"/>
    <property type="molecule type" value="Genomic_DNA"/>
</dbReference>
<dbReference type="OrthoDB" id="5819427at2759"/>
<feature type="region of interest" description="Disordered" evidence="1">
    <location>
        <begin position="143"/>
        <end position="213"/>
    </location>
</feature>
<protein>
    <recommendedName>
        <fullName evidence="3">Ground-like domain-containing protein</fullName>
    </recommendedName>
</protein>
<dbReference type="Proteomes" id="UP000783686">
    <property type="component" value="Unassembled WGS sequence"/>
</dbReference>
<gene>
    <name evidence="4" type="ORF">BOKJ2_LOCUS11419</name>
</gene>
<keyword evidence="5" id="KW-1185">Reference proteome</keyword>
<feature type="domain" description="Ground-like" evidence="3">
    <location>
        <begin position="272"/>
        <end position="343"/>
    </location>
</feature>
<dbReference type="InterPro" id="IPR007284">
    <property type="entry name" value="Ground-like_dom"/>
</dbReference>
<keyword evidence="2" id="KW-0732">Signal</keyword>
<feature type="signal peptide" evidence="2">
    <location>
        <begin position="1"/>
        <end position="19"/>
    </location>
</feature>
<evidence type="ECO:0000256" key="1">
    <source>
        <dbReference type="SAM" id="MobiDB-lite"/>
    </source>
</evidence>
<accession>A0A811LCZ3</accession>
<evidence type="ECO:0000313" key="4">
    <source>
        <dbReference type="EMBL" id="CAD5225119.1"/>
    </source>
</evidence>
<proteinExistence type="predicted"/>